<dbReference type="AlphaFoldDB" id="A0A517YVW3"/>
<proteinExistence type="predicted"/>
<dbReference type="RefSeq" id="WP_145078131.1">
    <property type="nucleotide sequence ID" value="NZ_CP036425.1"/>
</dbReference>
<feature type="transmembrane region" description="Helical" evidence="1">
    <location>
        <begin position="12"/>
        <end position="30"/>
    </location>
</feature>
<gene>
    <name evidence="2" type="ORF">KS4_24360</name>
</gene>
<keyword evidence="3" id="KW-1185">Reference proteome</keyword>
<reference evidence="2 3" key="1">
    <citation type="submission" date="2019-02" db="EMBL/GenBank/DDBJ databases">
        <title>Deep-cultivation of Planctomycetes and their phenomic and genomic characterization uncovers novel biology.</title>
        <authorList>
            <person name="Wiegand S."/>
            <person name="Jogler M."/>
            <person name="Boedeker C."/>
            <person name="Pinto D."/>
            <person name="Vollmers J."/>
            <person name="Rivas-Marin E."/>
            <person name="Kohn T."/>
            <person name="Peeters S.H."/>
            <person name="Heuer A."/>
            <person name="Rast P."/>
            <person name="Oberbeckmann S."/>
            <person name="Bunk B."/>
            <person name="Jeske O."/>
            <person name="Meyerdierks A."/>
            <person name="Storesund J.E."/>
            <person name="Kallscheuer N."/>
            <person name="Luecker S."/>
            <person name="Lage O.M."/>
            <person name="Pohl T."/>
            <person name="Merkel B.J."/>
            <person name="Hornburger P."/>
            <person name="Mueller R.-W."/>
            <person name="Bruemmer F."/>
            <person name="Labrenz M."/>
            <person name="Spormann A.M."/>
            <person name="Op den Camp H."/>
            <person name="Overmann J."/>
            <person name="Amann R."/>
            <person name="Jetten M.S.M."/>
            <person name="Mascher T."/>
            <person name="Medema M.H."/>
            <person name="Devos D.P."/>
            <person name="Kaster A.-K."/>
            <person name="Ovreas L."/>
            <person name="Rohde M."/>
            <person name="Galperin M.Y."/>
            <person name="Jogler C."/>
        </authorList>
    </citation>
    <scope>NUCLEOTIDE SEQUENCE [LARGE SCALE GENOMIC DNA]</scope>
    <source>
        <strain evidence="2 3">KS4</strain>
    </source>
</reference>
<dbReference type="Proteomes" id="UP000317369">
    <property type="component" value="Chromosome"/>
</dbReference>
<keyword evidence="1" id="KW-1133">Transmembrane helix</keyword>
<evidence type="ECO:0000313" key="3">
    <source>
        <dbReference type="Proteomes" id="UP000317369"/>
    </source>
</evidence>
<keyword evidence="1" id="KW-0472">Membrane</keyword>
<name>A0A517YVW3_9BACT</name>
<evidence type="ECO:0000256" key="1">
    <source>
        <dbReference type="SAM" id="Phobius"/>
    </source>
</evidence>
<keyword evidence="1" id="KW-0812">Transmembrane</keyword>
<dbReference type="EMBL" id="CP036425">
    <property type="protein sequence ID" value="QDU34368.1"/>
    <property type="molecule type" value="Genomic_DNA"/>
</dbReference>
<evidence type="ECO:0000313" key="2">
    <source>
        <dbReference type="EMBL" id="QDU34368.1"/>
    </source>
</evidence>
<dbReference type="KEGG" id="pcor:KS4_24360"/>
<protein>
    <submittedName>
        <fullName evidence="2">Uncharacterized protein</fullName>
    </submittedName>
</protein>
<organism evidence="2 3">
    <name type="scientific">Poriferisphaera corsica</name>
    <dbReference type="NCBI Taxonomy" id="2528020"/>
    <lineage>
        <taxon>Bacteria</taxon>
        <taxon>Pseudomonadati</taxon>
        <taxon>Planctomycetota</taxon>
        <taxon>Phycisphaerae</taxon>
        <taxon>Phycisphaerales</taxon>
        <taxon>Phycisphaeraceae</taxon>
        <taxon>Poriferisphaera</taxon>
    </lineage>
</organism>
<accession>A0A517YVW3</accession>
<sequence>MIRVLLNIAGWGAMFAMVIVLGLVELSAIADDVDENMDVMDTHKPEQVQEEQEQSEIWTIGGMRVAGSTSLAYLGKS</sequence>